<evidence type="ECO:0000313" key="3">
    <source>
        <dbReference type="Proteomes" id="UP000266723"/>
    </source>
</evidence>
<dbReference type="Proteomes" id="UP000266723">
    <property type="component" value="Unassembled WGS sequence"/>
</dbReference>
<sequence length="143" mass="15755">MEGSPYQKFSIFRRKGGDPETEPGKLPSGEPGFLPAGSWEPGFLPAGSWEPGFRPAEIQRSVSCLGSGGIQYLSIFPQQFPLIARFRHRTRGITCALKSTGVSHSQQASLRPGSGAVWTADFSSRTGSTELLMMSWRRWILEH</sequence>
<evidence type="ECO:0000256" key="1">
    <source>
        <dbReference type="SAM" id="MobiDB-lite"/>
    </source>
</evidence>
<dbReference type="EMBL" id="QGKV02000297">
    <property type="protein sequence ID" value="KAF3606568.1"/>
    <property type="molecule type" value="Genomic_DNA"/>
</dbReference>
<keyword evidence="3" id="KW-1185">Reference proteome</keyword>
<feature type="region of interest" description="Disordered" evidence="1">
    <location>
        <begin position="1"/>
        <end position="32"/>
    </location>
</feature>
<evidence type="ECO:0000313" key="2">
    <source>
        <dbReference type="EMBL" id="KAF3606568.1"/>
    </source>
</evidence>
<comment type="caution">
    <text evidence="2">The sequence shown here is derived from an EMBL/GenBank/DDBJ whole genome shotgun (WGS) entry which is preliminary data.</text>
</comment>
<proteinExistence type="predicted"/>
<accession>A0ABQ7ESD3</accession>
<gene>
    <name evidence="2" type="ORF">DY000_02048780</name>
</gene>
<reference evidence="2 3" key="1">
    <citation type="journal article" date="2020" name="BMC Genomics">
        <title>Intraspecific diversification of the crop wild relative Brassica cretica Lam. using demographic model selection.</title>
        <authorList>
            <person name="Kioukis A."/>
            <person name="Michalopoulou V.A."/>
            <person name="Briers L."/>
            <person name="Pirintsos S."/>
            <person name="Studholme D.J."/>
            <person name="Pavlidis P."/>
            <person name="Sarris P.F."/>
        </authorList>
    </citation>
    <scope>NUCLEOTIDE SEQUENCE [LARGE SCALE GENOMIC DNA]</scope>
    <source>
        <strain evidence="3">cv. PFS-1207/04</strain>
    </source>
</reference>
<organism evidence="2 3">
    <name type="scientific">Brassica cretica</name>
    <name type="common">Mustard</name>
    <dbReference type="NCBI Taxonomy" id="69181"/>
    <lineage>
        <taxon>Eukaryota</taxon>
        <taxon>Viridiplantae</taxon>
        <taxon>Streptophyta</taxon>
        <taxon>Embryophyta</taxon>
        <taxon>Tracheophyta</taxon>
        <taxon>Spermatophyta</taxon>
        <taxon>Magnoliopsida</taxon>
        <taxon>eudicotyledons</taxon>
        <taxon>Gunneridae</taxon>
        <taxon>Pentapetalae</taxon>
        <taxon>rosids</taxon>
        <taxon>malvids</taxon>
        <taxon>Brassicales</taxon>
        <taxon>Brassicaceae</taxon>
        <taxon>Brassiceae</taxon>
        <taxon>Brassica</taxon>
    </lineage>
</organism>
<name>A0ABQ7ESD3_BRACR</name>
<protein>
    <submittedName>
        <fullName evidence="2">Uncharacterized protein</fullName>
    </submittedName>
</protein>